<name>A0A8B8DJ42_CRAVI</name>
<reference evidence="3" key="2">
    <citation type="submission" date="2025-08" db="UniProtKB">
        <authorList>
            <consortium name="RefSeq"/>
        </authorList>
    </citation>
    <scope>IDENTIFICATION</scope>
    <source>
        <tissue evidence="3">Whole sample</tissue>
    </source>
</reference>
<dbReference type="RefSeq" id="XP_022327011.1">
    <property type="nucleotide sequence ID" value="XM_022471303.1"/>
</dbReference>
<dbReference type="OrthoDB" id="6186182at2759"/>
<dbReference type="Proteomes" id="UP000694844">
    <property type="component" value="Chromosome 1"/>
</dbReference>
<organism evidence="2 3">
    <name type="scientific">Crassostrea virginica</name>
    <name type="common">Eastern oyster</name>
    <dbReference type="NCBI Taxonomy" id="6565"/>
    <lineage>
        <taxon>Eukaryota</taxon>
        <taxon>Metazoa</taxon>
        <taxon>Spiralia</taxon>
        <taxon>Lophotrochozoa</taxon>
        <taxon>Mollusca</taxon>
        <taxon>Bivalvia</taxon>
        <taxon>Autobranchia</taxon>
        <taxon>Pteriomorphia</taxon>
        <taxon>Ostreida</taxon>
        <taxon>Ostreoidea</taxon>
        <taxon>Ostreidae</taxon>
        <taxon>Crassostrea</taxon>
    </lineage>
</organism>
<evidence type="ECO:0000313" key="3">
    <source>
        <dbReference type="RefSeq" id="XP_022327011.1"/>
    </source>
</evidence>
<feature type="region of interest" description="Disordered" evidence="1">
    <location>
        <begin position="1"/>
        <end position="40"/>
    </location>
</feature>
<dbReference type="KEGG" id="cvn:111126545"/>
<feature type="compositionally biased region" description="Polar residues" evidence="1">
    <location>
        <begin position="1"/>
        <end position="10"/>
    </location>
</feature>
<sequence>MSVFRSNSSFNKDDESDDDVNKGCDVLSSDDGGDDDLNTGCDFLSSITSEYIKPHKLTGFDFESAWNKKIGPVENKAPLSRPVDDSSAEEIDSEYDVSSDFESDTQSESPDEGPESPRPLDTNFSRTRLSSNIYIEYPNKYNHSVEGTKVVPWPQDRRAAELKDTTLRFAEKMCTDIYLMADKQNQRRVLQFSQTDEALVTFSVKVPDEKRAGVGYRYMARIKNKTHWVERVANCEGDEIKFHATEIESFYIIKIPEKETGVMKPRVIRCLSKKIGACPLISIASCE</sequence>
<evidence type="ECO:0000256" key="1">
    <source>
        <dbReference type="SAM" id="MobiDB-lite"/>
    </source>
</evidence>
<evidence type="ECO:0000313" key="2">
    <source>
        <dbReference type="Proteomes" id="UP000694844"/>
    </source>
</evidence>
<feature type="region of interest" description="Disordered" evidence="1">
    <location>
        <begin position="73"/>
        <end position="124"/>
    </location>
</feature>
<proteinExistence type="predicted"/>
<dbReference type="AlphaFoldDB" id="A0A8B8DJ42"/>
<gene>
    <name evidence="3" type="primary">LOC111126545</name>
</gene>
<keyword evidence="2" id="KW-1185">Reference proteome</keyword>
<accession>A0A8B8DJ42</accession>
<feature type="compositionally biased region" description="Acidic residues" evidence="1">
    <location>
        <begin position="86"/>
        <end position="114"/>
    </location>
</feature>
<dbReference type="GeneID" id="111126545"/>
<protein>
    <submittedName>
        <fullName evidence="3">Uncharacterized protein LOC111126545</fullName>
    </submittedName>
</protein>
<reference evidence="2" key="1">
    <citation type="submission" date="2024-06" db="UniProtKB">
        <authorList>
            <consortium name="RefSeq"/>
        </authorList>
    </citation>
    <scope>NUCLEOTIDE SEQUENCE [LARGE SCALE GENOMIC DNA]</scope>
</reference>